<sequence length="134" mass="14743">MLTSVPSPANIELKMNGTLDTNRFDEVSRAFSTDSNIIRMNEESILKTVSIEKDIIDIVVSPGPETTLNPKYIITLSLPYRKEKIYPRPILFGIGVSSLLAVMGLFTSPVIAFAGFGLVLTGLTALWEINKKVK</sequence>
<keyword evidence="1" id="KW-1133">Transmembrane helix</keyword>
<keyword evidence="1" id="KW-0812">Transmembrane</keyword>
<protein>
    <submittedName>
        <fullName evidence="2">Uncharacterized protein</fullName>
    </submittedName>
</protein>
<feature type="transmembrane region" description="Helical" evidence="1">
    <location>
        <begin position="85"/>
        <end position="104"/>
    </location>
</feature>
<evidence type="ECO:0000256" key="1">
    <source>
        <dbReference type="SAM" id="Phobius"/>
    </source>
</evidence>
<keyword evidence="1" id="KW-0472">Membrane</keyword>
<proteinExistence type="predicted"/>
<organism evidence="2">
    <name type="scientific">uncultured archaeal virus</name>
    <dbReference type="NCBI Taxonomy" id="1960247"/>
    <lineage>
        <taxon>Viruses</taxon>
        <taxon>environmental samples</taxon>
    </lineage>
</organism>
<reference evidence="2" key="1">
    <citation type="journal article" date="2017" name="MBio">
        <title>Viruses in the Oceanic Basement.</title>
        <authorList>
            <person name="Nigro O.D."/>
            <person name="Jungbluth S.P."/>
            <person name="Steward G.F."/>
            <person name="Rappe M.S."/>
        </authorList>
    </citation>
    <scope>NUCLEOTIDE SEQUENCE</scope>
    <source>
        <strain evidence="2">JdFRA1000001</strain>
    </source>
</reference>
<gene>
    <name evidence="2" type="ORF">JdFRA1000001_23</name>
</gene>
<feature type="transmembrane region" description="Helical" evidence="1">
    <location>
        <begin position="110"/>
        <end position="129"/>
    </location>
</feature>
<evidence type="ECO:0000313" key="2">
    <source>
        <dbReference type="EMBL" id="AQQ75456.1"/>
    </source>
</evidence>
<accession>A0A1S5Y2X1</accession>
<name>A0A1S5Y2X1_9VIRU</name>
<dbReference type="EMBL" id="KY229234">
    <property type="protein sequence ID" value="AQQ75456.1"/>
    <property type="molecule type" value="Genomic_DNA"/>
</dbReference>